<dbReference type="Ensembl" id="ENSOCUT00000043628.1">
    <property type="protein sequence ID" value="ENSOCUP00000038691.1"/>
    <property type="gene ID" value="ENSOCUG00000014560.4"/>
</dbReference>
<organism evidence="1 2">
    <name type="scientific">Oryctolagus cuniculus</name>
    <name type="common">Rabbit</name>
    <dbReference type="NCBI Taxonomy" id="9986"/>
    <lineage>
        <taxon>Eukaryota</taxon>
        <taxon>Metazoa</taxon>
        <taxon>Chordata</taxon>
        <taxon>Craniata</taxon>
        <taxon>Vertebrata</taxon>
        <taxon>Euteleostomi</taxon>
        <taxon>Mammalia</taxon>
        <taxon>Eutheria</taxon>
        <taxon>Euarchontoglires</taxon>
        <taxon>Glires</taxon>
        <taxon>Lagomorpha</taxon>
        <taxon>Leporidae</taxon>
        <taxon>Oryctolagus</taxon>
    </lineage>
</organism>
<dbReference type="EMBL" id="AAGW02041149">
    <property type="status" value="NOT_ANNOTATED_CDS"/>
    <property type="molecule type" value="Genomic_DNA"/>
</dbReference>
<reference evidence="1" key="2">
    <citation type="submission" date="2025-08" db="UniProtKB">
        <authorList>
            <consortium name="Ensembl"/>
        </authorList>
    </citation>
    <scope>IDENTIFICATION</scope>
    <source>
        <strain evidence="1">Thorbecke</strain>
    </source>
</reference>
<dbReference type="GeneTree" id="ENSGT00390000016713"/>
<reference evidence="1 2" key="1">
    <citation type="journal article" date="2011" name="Nature">
        <title>A high-resolution map of human evolutionary constraint using 29 mammals.</title>
        <authorList>
            <person name="Lindblad-Toh K."/>
            <person name="Garber M."/>
            <person name="Zuk O."/>
            <person name="Lin M.F."/>
            <person name="Parker B.J."/>
            <person name="Washietl S."/>
            <person name="Kheradpour P."/>
            <person name="Ernst J."/>
            <person name="Jordan G."/>
            <person name="Mauceli E."/>
            <person name="Ward L.D."/>
            <person name="Lowe C.B."/>
            <person name="Holloway A.K."/>
            <person name="Clamp M."/>
            <person name="Gnerre S."/>
            <person name="Alfoldi J."/>
            <person name="Beal K."/>
            <person name="Chang J."/>
            <person name="Clawson H."/>
            <person name="Cuff J."/>
            <person name="Di Palma F."/>
            <person name="Fitzgerald S."/>
            <person name="Flicek P."/>
            <person name="Guttman M."/>
            <person name="Hubisz M.J."/>
            <person name="Jaffe D.B."/>
            <person name="Jungreis I."/>
            <person name="Kent W.J."/>
            <person name="Kostka D."/>
            <person name="Lara M."/>
            <person name="Martins A.L."/>
            <person name="Massingham T."/>
            <person name="Moltke I."/>
            <person name="Raney B.J."/>
            <person name="Rasmussen M.D."/>
            <person name="Robinson J."/>
            <person name="Stark A."/>
            <person name="Vilella A.J."/>
            <person name="Wen J."/>
            <person name="Xie X."/>
            <person name="Zody M.C."/>
            <person name="Baldwin J."/>
            <person name="Bloom T."/>
            <person name="Chin C.W."/>
            <person name="Heiman D."/>
            <person name="Nicol R."/>
            <person name="Nusbaum C."/>
            <person name="Young S."/>
            <person name="Wilkinson J."/>
            <person name="Worley K.C."/>
            <person name="Kovar C.L."/>
            <person name="Muzny D.M."/>
            <person name="Gibbs R.A."/>
            <person name="Cree A."/>
            <person name="Dihn H.H."/>
            <person name="Fowler G."/>
            <person name="Jhangiani S."/>
            <person name="Joshi V."/>
            <person name="Lee S."/>
            <person name="Lewis L.R."/>
            <person name="Nazareth L.V."/>
            <person name="Okwuonu G."/>
            <person name="Santibanez J."/>
            <person name="Warren W.C."/>
            <person name="Mardis E.R."/>
            <person name="Weinstock G.M."/>
            <person name="Wilson R.K."/>
            <person name="Delehaunty K."/>
            <person name="Dooling D."/>
            <person name="Fronik C."/>
            <person name="Fulton L."/>
            <person name="Fulton B."/>
            <person name="Graves T."/>
            <person name="Minx P."/>
            <person name="Sodergren E."/>
            <person name="Birney E."/>
            <person name="Margulies E.H."/>
            <person name="Herrero J."/>
            <person name="Green E.D."/>
            <person name="Haussler D."/>
            <person name="Siepel A."/>
            <person name="Goldman N."/>
            <person name="Pollard K.S."/>
            <person name="Pedersen J.S."/>
            <person name="Lander E.S."/>
            <person name="Kellis M."/>
        </authorList>
    </citation>
    <scope>NUCLEOTIDE SEQUENCE [LARGE SCALE GENOMIC DNA]</scope>
    <source>
        <strain evidence="1 2">Thorbecke inbred</strain>
    </source>
</reference>
<dbReference type="EMBL" id="AAGW02041147">
    <property type="status" value="NOT_ANNOTATED_CDS"/>
    <property type="molecule type" value="Genomic_DNA"/>
</dbReference>
<dbReference type="AlphaFoldDB" id="A0A5F9CYJ5"/>
<dbReference type="Bgee" id="ENSOCUG00000014560">
    <property type="expression patterns" value="Expressed in kidney and 16 other cell types or tissues"/>
</dbReference>
<dbReference type="EMBL" id="AAGW02041148">
    <property type="status" value="NOT_ANNOTATED_CDS"/>
    <property type="molecule type" value="Genomic_DNA"/>
</dbReference>
<accession>A0A5F9CYJ5</accession>
<protein>
    <submittedName>
        <fullName evidence="1">Motile sperm domain containing 2</fullName>
    </submittedName>
</protein>
<evidence type="ECO:0000313" key="1">
    <source>
        <dbReference type="Ensembl" id="ENSOCUP00000038691.1"/>
    </source>
</evidence>
<gene>
    <name evidence="1" type="primary">MOSPD2</name>
</gene>
<sequence>MAENHAQIKAKLISETRRRFEAEYVTGGYCTLVEEDVR</sequence>
<keyword evidence="2" id="KW-1185">Reference proteome</keyword>
<proteinExistence type="predicted"/>
<evidence type="ECO:0000313" key="2">
    <source>
        <dbReference type="Proteomes" id="UP000001811"/>
    </source>
</evidence>
<name>A0A5F9CYJ5_RABIT</name>
<dbReference type="Proteomes" id="UP000001811">
    <property type="component" value="Chromosome X"/>
</dbReference>
<reference evidence="1" key="3">
    <citation type="submission" date="2025-09" db="UniProtKB">
        <authorList>
            <consortium name="Ensembl"/>
        </authorList>
    </citation>
    <scope>IDENTIFICATION</scope>
    <source>
        <strain evidence="1">Thorbecke</strain>
    </source>
</reference>